<organism evidence="2 3">
    <name type="scientific">[Emmonsia] crescens</name>
    <dbReference type="NCBI Taxonomy" id="73230"/>
    <lineage>
        <taxon>Eukaryota</taxon>
        <taxon>Fungi</taxon>
        <taxon>Dikarya</taxon>
        <taxon>Ascomycota</taxon>
        <taxon>Pezizomycotina</taxon>
        <taxon>Eurotiomycetes</taxon>
        <taxon>Eurotiomycetidae</taxon>
        <taxon>Onygenales</taxon>
        <taxon>Ajellomycetaceae</taxon>
        <taxon>Emergomyces</taxon>
    </lineage>
</organism>
<evidence type="ECO:0000256" key="1">
    <source>
        <dbReference type="SAM" id="MobiDB-lite"/>
    </source>
</evidence>
<protein>
    <submittedName>
        <fullName evidence="2">Uncharacterized protein</fullName>
    </submittedName>
</protein>
<dbReference type="EMBL" id="LCZI01000874">
    <property type="protein sequence ID" value="KKZ64126.1"/>
    <property type="molecule type" value="Genomic_DNA"/>
</dbReference>
<accession>A0A0G2J9K2</accession>
<feature type="compositionally biased region" description="Basic and acidic residues" evidence="1">
    <location>
        <begin position="67"/>
        <end position="89"/>
    </location>
</feature>
<proteinExistence type="predicted"/>
<dbReference type="Proteomes" id="UP000034164">
    <property type="component" value="Unassembled WGS sequence"/>
</dbReference>
<evidence type="ECO:0000313" key="3">
    <source>
        <dbReference type="Proteomes" id="UP000034164"/>
    </source>
</evidence>
<evidence type="ECO:0000313" key="2">
    <source>
        <dbReference type="EMBL" id="KKZ64126.1"/>
    </source>
</evidence>
<name>A0A0G2J9K2_9EURO</name>
<sequence length="111" mass="12914">MAMAHVYPQQLAAPPFSKTRRIAYHARMGSRREHVFREIKETRQLVSSKIGWDDQRPVDPSGRIKQTRKESQDLRTDSRPESGMVERKSTSANKFICGEHTRRVGCRPLRH</sequence>
<feature type="region of interest" description="Disordered" evidence="1">
    <location>
        <begin position="46"/>
        <end position="90"/>
    </location>
</feature>
<reference evidence="3" key="1">
    <citation type="journal article" date="2015" name="PLoS Genet.">
        <title>The dynamic genome and transcriptome of the human fungal pathogen Blastomyces and close relative Emmonsia.</title>
        <authorList>
            <person name="Munoz J.F."/>
            <person name="Gauthier G.M."/>
            <person name="Desjardins C.A."/>
            <person name="Gallo J.E."/>
            <person name="Holder J."/>
            <person name="Sullivan T.D."/>
            <person name="Marty A.J."/>
            <person name="Carmen J.C."/>
            <person name="Chen Z."/>
            <person name="Ding L."/>
            <person name="Gujja S."/>
            <person name="Magrini V."/>
            <person name="Misas E."/>
            <person name="Mitreva M."/>
            <person name="Priest M."/>
            <person name="Saif S."/>
            <person name="Whiston E.A."/>
            <person name="Young S."/>
            <person name="Zeng Q."/>
            <person name="Goldman W.E."/>
            <person name="Mardis E.R."/>
            <person name="Taylor J.W."/>
            <person name="McEwen J.G."/>
            <person name="Clay O.K."/>
            <person name="Klein B.S."/>
            <person name="Cuomo C.A."/>
        </authorList>
    </citation>
    <scope>NUCLEOTIDE SEQUENCE [LARGE SCALE GENOMIC DNA]</scope>
    <source>
        <strain evidence="3">UAMH 3008</strain>
    </source>
</reference>
<comment type="caution">
    <text evidence="2">The sequence shown here is derived from an EMBL/GenBank/DDBJ whole genome shotgun (WGS) entry which is preliminary data.</text>
</comment>
<dbReference type="AlphaFoldDB" id="A0A0G2J9K2"/>
<gene>
    <name evidence="2" type="ORF">EMCG_01625</name>
</gene>
<dbReference type="VEuPathDB" id="FungiDB:EMCG_01625"/>